<dbReference type="EMBL" id="JABELX010000011">
    <property type="protein sequence ID" value="NNH73750.1"/>
    <property type="molecule type" value="Genomic_DNA"/>
</dbReference>
<dbReference type="AlphaFoldDB" id="A0A849CBM6"/>
<gene>
    <name evidence="1" type="ORF">HLB23_28505</name>
</gene>
<proteinExistence type="predicted"/>
<dbReference type="Proteomes" id="UP000586827">
    <property type="component" value="Unassembled WGS sequence"/>
</dbReference>
<organism evidence="1 2">
    <name type="scientific">Nocardia uniformis</name>
    <dbReference type="NCBI Taxonomy" id="53432"/>
    <lineage>
        <taxon>Bacteria</taxon>
        <taxon>Bacillati</taxon>
        <taxon>Actinomycetota</taxon>
        <taxon>Actinomycetes</taxon>
        <taxon>Mycobacteriales</taxon>
        <taxon>Nocardiaceae</taxon>
        <taxon>Nocardia</taxon>
    </lineage>
</organism>
<reference evidence="1 2" key="1">
    <citation type="submission" date="2020-05" db="EMBL/GenBank/DDBJ databases">
        <title>MicrobeNet Type strains.</title>
        <authorList>
            <person name="Nicholson A.C."/>
        </authorList>
    </citation>
    <scope>NUCLEOTIDE SEQUENCE [LARGE SCALE GENOMIC DNA]</scope>
    <source>
        <strain evidence="1 2">JCM 3224</strain>
    </source>
</reference>
<comment type="caution">
    <text evidence="1">The sequence shown here is derived from an EMBL/GenBank/DDBJ whole genome shotgun (WGS) entry which is preliminary data.</text>
</comment>
<protein>
    <submittedName>
        <fullName evidence="1">Uncharacterized protein</fullName>
    </submittedName>
</protein>
<sequence>MPIVLHGRHDGALAERMIDQRCQIYRTRFALDAFRDPDYGDIRVTTGRATAAILVPRSLAANAASLLASESTPVFSVGRNVRVFLAQGLPDGQEAWRLSIALFRCAVVPILTPSPLVLPTPGDPRRCWLSVPHGPARPPIDVVASALLRAAQK</sequence>
<keyword evidence="2" id="KW-1185">Reference proteome</keyword>
<evidence type="ECO:0000313" key="2">
    <source>
        <dbReference type="Proteomes" id="UP000586827"/>
    </source>
</evidence>
<dbReference type="RefSeq" id="WP_157552308.1">
    <property type="nucleotide sequence ID" value="NZ_JABELX010000011.1"/>
</dbReference>
<evidence type="ECO:0000313" key="1">
    <source>
        <dbReference type="EMBL" id="NNH73750.1"/>
    </source>
</evidence>
<name>A0A849CBM6_9NOCA</name>
<accession>A0A849CBM6</accession>